<dbReference type="Gene3D" id="3.40.109.10">
    <property type="entry name" value="NADH Oxidase"/>
    <property type="match status" value="1"/>
</dbReference>
<dbReference type="PANTHER" id="PTHR23026:SF123">
    <property type="entry name" value="NAD(P)H NITROREDUCTASE RV3131-RELATED"/>
    <property type="match status" value="1"/>
</dbReference>
<dbReference type="KEGG" id="naci:NUH88_03590"/>
<evidence type="ECO:0000259" key="1">
    <source>
        <dbReference type="Pfam" id="PF00881"/>
    </source>
</evidence>
<keyword evidence="3" id="KW-1185">Reference proteome</keyword>
<protein>
    <submittedName>
        <fullName evidence="2">5,6-dimethylbenzimidazole synthase</fullName>
        <ecNumber evidence="2">1.13.11.79</ecNumber>
    </submittedName>
</protein>
<accession>A0A9J7AX08</accession>
<name>A0A9J7AX08_9PROT</name>
<dbReference type="InterPro" id="IPR012825">
    <property type="entry name" value="BluB"/>
</dbReference>
<dbReference type="EMBL" id="CP102480">
    <property type="protein sequence ID" value="UUX50788.1"/>
    <property type="molecule type" value="Genomic_DNA"/>
</dbReference>
<dbReference type="InterPro" id="IPR029479">
    <property type="entry name" value="Nitroreductase"/>
</dbReference>
<dbReference type="PANTHER" id="PTHR23026">
    <property type="entry name" value="NADPH NITROREDUCTASE"/>
    <property type="match status" value="1"/>
</dbReference>
<dbReference type="RefSeq" id="WP_257770018.1">
    <property type="nucleotide sequence ID" value="NZ_CP102480.1"/>
</dbReference>
<dbReference type="InterPro" id="IPR050627">
    <property type="entry name" value="Nitroreductase/BluB"/>
</dbReference>
<dbReference type="NCBIfam" id="TIGR02476">
    <property type="entry name" value="BluB"/>
    <property type="match status" value="1"/>
</dbReference>
<dbReference type="SUPFAM" id="SSF55469">
    <property type="entry name" value="FMN-dependent nitroreductase-like"/>
    <property type="match status" value="1"/>
</dbReference>
<dbReference type="GO" id="GO:0102919">
    <property type="term" value="F:5,6-dimethylbenzimidazole synthase activity"/>
    <property type="evidence" value="ECO:0007669"/>
    <property type="project" value="UniProtKB-EC"/>
</dbReference>
<dbReference type="Pfam" id="PF00881">
    <property type="entry name" value="Nitroreductase"/>
    <property type="match status" value="1"/>
</dbReference>
<reference evidence="2" key="1">
    <citation type="submission" date="2022-08" db="EMBL/GenBank/DDBJ databases">
        <title>Nisaea acidiphila sp. nov., isolated from a marine algal debris and emended description of the genus Nisaea Urios et al. 2008.</title>
        <authorList>
            <person name="Kwon K."/>
        </authorList>
    </citation>
    <scope>NUCLEOTIDE SEQUENCE</scope>
    <source>
        <strain evidence="2">MEBiC11861</strain>
    </source>
</reference>
<proteinExistence type="predicted"/>
<evidence type="ECO:0000313" key="3">
    <source>
        <dbReference type="Proteomes" id="UP001060336"/>
    </source>
</evidence>
<evidence type="ECO:0000313" key="2">
    <source>
        <dbReference type="EMBL" id="UUX50788.1"/>
    </source>
</evidence>
<dbReference type="AlphaFoldDB" id="A0A9J7AX08"/>
<gene>
    <name evidence="2" type="primary">bluB</name>
    <name evidence="2" type="ORF">NUH88_03590</name>
</gene>
<sequence length="217" mass="24407">MTDGNWDAPGFDAPFRARFEELLRWRRDVREFRTEALPDGIVEKLVGLAALAPSVGYSQPWRFVSVEDEARRAAVRESFEQANQDALEGYGGEQKQLYARLKLEGLDRAPAQLAVFTDHGTERGHGLGRQTMPEMLDYSTVTAIHTFWLAARSHGIGVGWVSILDPDRVTAALEVPQGWHLTAYLCVGYPEAEEDRPKLQQVGWEEKAAESRALLKR</sequence>
<dbReference type="EC" id="1.13.11.79" evidence="2"/>
<keyword evidence="2" id="KW-0560">Oxidoreductase</keyword>
<dbReference type="Proteomes" id="UP001060336">
    <property type="component" value="Chromosome"/>
</dbReference>
<feature type="domain" description="Nitroreductase" evidence="1">
    <location>
        <begin position="23"/>
        <end position="189"/>
    </location>
</feature>
<organism evidence="2 3">
    <name type="scientific">Nisaea acidiphila</name>
    <dbReference type="NCBI Taxonomy" id="1862145"/>
    <lineage>
        <taxon>Bacteria</taxon>
        <taxon>Pseudomonadati</taxon>
        <taxon>Pseudomonadota</taxon>
        <taxon>Alphaproteobacteria</taxon>
        <taxon>Rhodospirillales</taxon>
        <taxon>Thalassobaculaceae</taxon>
        <taxon>Nisaea</taxon>
    </lineage>
</organism>
<dbReference type="InterPro" id="IPR000415">
    <property type="entry name" value="Nitroreductase-like"/>
</dbReference>